<organism evidence="1 2">
    <name type="scientific">Leclercia tamurae</name>
    <dbReference type="NCBI Taxonomy" id="2926467"/>
    <lineage>
        <taxon>Bacteria</taxon>
        <taxon>Pseudomonadati</taxon>
        <taxon>Pseudomonadota</taxon>
        <taxon>Gammaproteobacteria</taxon>
        <taxon>Enterobacterales</taxon>
        <taxon>Enterobacteriaceae</taxon>
        <taxon>Leclercia</taxon>
    </lineage>
</organism>
<evidence type="ECO:0000313" key="2">
    <source>
        <dbReference type="Proteomes" id="UP001062027"/>
    </source>
</evidence>
<gene>
    <name evidence="1" type="ORF">M8318_20420</name>
</gene>
<dbReference type="EMBL" id="JAMHKS010000078">
    <property type="protein sequence ID" value="MCU6680015.1"/>
    <property type="molecule type" value="Genomic_DNA"/>
</dbReference>
<accession>A0ABT2RGM7</accession>
<name>A0ABT2RGM7_9ENTR</name>
<comment type="caution">
    <text evidence="1">The sequence shown here is derived from an EMBL/GenBank/DDBJ whole genome shotgun (WGS) entry which is preliminary data.</text>
</comment>
<dbReference type="RefSeq" id="WP_262664280.1">
    <property type="nucleotide sequence ID" value="NZ_JAMHKS010000078.1"/>
</dbReference>
<proteinExistence type="predicted"/>
<dbReference type="Proteomes" id="UP001062027">
    <property type="component" value="Unassembled WGS sequence"/>
</dbReference>
<evidence type="ECO:0000313" key="1">
    <source>
        <dbReference type="EMBL" id="MCU6680015.1"/>
    </source>
</evidence>
<reference evidence="1" key="1">
    <citation type="submission" date="2022-05" db="EMBL/GenBank/DDBJ databases">
        <title>Description of a novel species of Leclercia; Leclercia tamurae and the Proposal for a Novel Genus Silvania gen. nov. Containing Two Novel Species Silvania hatchlandensis sp. nov. and Silvania confinis sp. nov. Isolated from the Rhizosphere of Oak.</title>
        <authorList>
            <person name="Maddock D.W."/>
            <person name="Brady C.L."/>
            <person name="Denman S."/>
            <person name="Arnold D."/>
        </authorList>
    </citation>
    <scope>NUCLEOTIDE SEQUENCE</scope>
    <source>
        <strain evidence="1">H6S3</strain>
    </source>
</reference>
<keyword evidence="2" id="KW-1185">Reference proteome</keyword>
<protein>
    <submittedName>
        <fullName evidence="1">Uncharacterized protein</fullName>
    </submittedName>
</protein>
<sequence length="107" mass="12774">MQEHFEEEVTQNITLDGYEVLMCNRPFNQAFIDSKYFKDYGVDVMGHDFMNIAFMGDDMPVLNRGDIVSWQYYDDVYEVQVIDVYKLFVKGLDIQYYLVQLKQPFLQ</sequence>